<comment type="PTM">
    <text evidence="6">Under oxidizing conditions two disulfide bonds are formed involving the reactive cysteines. Under reducing conditions zinc is bound to the reactive cysteines and the protein is inactive.</text>
</comment>
<name>A0A0U2VUN8_9ENTE</name>
<evidence type="ECO:0000256" key="1">
    <source>
        <dbReference type="ARBA" id="ARBA00022490"/>
    </source>
</evidence>
<evidence type="ECO:0000256" key="2">
    <source>
        <dbReference type="ARBA" id="ARBA00022833"/>
    </source>
</evidence>
<comment type="similarity">
    <text evidence="6">Belongs to the HSP33 family.</text>
</comment>
<accession>A0A0U2VUN8</accession>
<keyword evidence="5 6" id="KW-0676">Redox-active center</keyword>
<dbReference type="RefSeq" id="WP_208930228.1">
    <property type="nucleotide sequence ID" value="NZ_CP013655.1"/>
</dbReference>
<evidence type="ECO:0000256" key="4">
    <source>
        <dbReference type="ARBA" id="ARBA00023186"/>
    </source>
</evidence>
<dbReference type="InterPro" id="IPR016153">
    <property type="entry name" value="Heat_shock_Hsp33_N"/>
</dbReference>
<keyword evidence="4 6" id="KW-0143">Chaperone</keyword>
<dbReference type="PANTHER" id="PTHR30111">
    <property type="entry name" value="33 KDA CHAPERONIN"/>
    <property type="match status" value="1"/>
</dbReference>
<comment type="function">
    <text evidence="6">Redox regulated molecular chaperone. Protects both thermally unfolding and oxidatively damaged proteins from irreversible aggregation. Plays an important role in the bacterial defense system toward oxidative stress.</text>
</comment>
<protein>
    <recommendedName>
        <fullName evidence="6">33 kDa chaperonin</fullName>
    </recommendedName>
    <alternativeName>
        <fullName evidence="6">Heat shock protein 33 homolog</fullName>
        <shortName evidence="6">HSP33</shortName>
    </alternativeName>
</protein>
<dbReference type="GO" id="GO:0005737">
    <property type="term" value="C:cytoplasm"/>
    <property type="evidence" value="ECO:0007669"/>
    <property type="project" value="UniProtKB-SubCell"/>
</dbReference>
<dbReference type="NCBIfam" id="NF001033">
    <property type="entry name" value="PRK00114.1"/>
    <property type="match status" value="1"/>
</dbReference>
<dbReference type="GO" id="GO:0044183">
    <property type="term" value="F:protein folding chaperone"/>
    <property type="evidence" value="ECO:0007669"/>
    <property type="project" value="TreeGrafter"/>
</dbReference>
<dbReference type="Proteomes" id="UP000067523">
    <property type="component" value="Chromosome"/>
</dbReference>
<dbReference type="GO" id="GO:0051082">
    <property type="term" value="F:unfolded protein binding"/>
    <property type="evidence" value="ECO:0007669"/>
    <property type="project" value="UniProtKB-UniRule"/>
</dbReference>
<dbReference type="SUPFAM" id="SSF118352">
    <property type="entry name" value="HSP33 redox switch-like"/>
    <property type="match status" value="1"/>
</dbReference>
<proteinExistence type="inferred from homology"/>
<keyword evidence="3 6" id="KW-1015">Disulfide bond</keyword>
<dbReference type="Gene3D" id="3.55.30.10">
    <property type="entry name" value="Hsp33 domain"/>
    <property type="match status" value="1"/>
</dbReference>
<feature type="disulfide bond" description="Redox-active" evidence="6">
    <location>
        <begin position="270"/>
        <end position="273"/>
    </location>
</feature>
<evidence type="ECO:0000313" key="7">
    <source>
        <dbReference type="EMBL" id="ALS37028.1"/>
    </source>
</evidence>
<dbReference type="AlphaFoldDB" id="A0A0U2VUN8"/>
<dbReference type="PIRSF" id="PIRSF005261">
    <property type="entry name" value="Heat_shock_Hsp33"/>
    <property type="match status" value="1"/>
</dbReference>
<gene>
    <name evidence="6" type="primary">hslO</name>
    <name evidence="7" type="ORF">ATZ35_07575</name>
</gene>
<dbReference type="Gene3D" id="3.90.1280.10">
    <property type="entry name" value="HSP33 redox switch-like"/>
    <property type="match status" value="1"/>
</dbReference>
<comment type="subcellular location">
    <subcellularLocation>
        <location evidence="6">Cytoplasm</location>
    </subcellularLocation>
</comment>
<dbReference type="GO" id="GO:0042026">
    <property type="term" value="P:protein refolding"/>
    <property type="evidence" value="ECO:0007669"/>
    <property type="project" value="TreeGrafter"/>
</dbReference>
<dbReference type="KEGG" id="erx:ATZ35_07575"/>
<reference evidence="8" key="1">
    <citation type="submission" date="2015-12" db="EMBL/GenBank/DDBJ databases">
        <authorList>
            <person name="Lauer A."/>
            <person name="Humrighouse B."/>
            <person name="Loparev V."/>
            <person name="Shewmaker P.L."/>
            <person name="Whitney A.M."/>
            <person name="McLaughlin R.W."/>
        </authorList>
    </citation>
    <scope>NUCLEOTIDE SEQUENCE [LARGE SCALE GENOMIC DNA]</scope>
    <source>
        <strain evidence="8">LMG 26678</strain>
    </source>
</reference>
<evidence type="ECO:0000256" key="6">
    <source>
        <dbReference type="HAMAP-Rule" id="MF_00117"/>
    </source>
</evidence>
<dbReference type="PANTHER" id="PTHR30111:SF1">
    <property type="entry name" value="33 KDA CHAPERONIN"/>
    <property type="match status" value="1"/>
</dbReference>
<evidence type="ECO:0000256" key="5">
    <source>
        <dbReference type="ARBA" id="ARBA00023284"/>
    </source>
</evidence>
<feature type="disulfide bond" description="Redox-active" evidence="6">
    <location>
        <begin position="237"/>
        <end position="239"/>
    </location>
</feature>
<organism evidence="7 8">
    <name type="scientific">Enterococcus rotai</name>
    <dbReference type="NCBI Taxonomy" id="118060"/>
    <lineage>
        <taxon>Bacteria</taxon>
        <taxon>Bacillati</taxon>
        <taxon>Bacillota</taxon>
        <taxon>Bacilli</taxon>
        <taxon>Lactobacillales</taxon>
        <taxon>Enterococcaceae</taxon>
        <taxon>Enterococcus</taxon>
    </lineage>
</organism>
<evidence type="ECO:0000256" key="3">
    <source>
        <dbReference type="ARBA" id="ARBA00023157"/>
    </source>
</evidence>
<dbReference type="InterPro" id="IPR000397">
    <property type="entry name" value="Heat_shock_Hsp33"/>
</dbReference>
<dbReference type="STRING" id="118060.ATZ35_07575"/>
<dbReference type="HAMAP" id="MF_00117">
    <property type="entry name" value="HslO"/>
    <property type="match status" value="1"/>
</dbReference>
<keyword evidence="8" id="KW-1185">Reference proteome</keyword>
<dbReference type="SUPFAM" id="SSF64397">
    <property type="entry name" value="Hsp33 domain"/>
    <property type="match status" value="1"/>
</dbReference>
<keyword evidence="1 6" id="KW-0963">Cytoplasm</keyword>
<keyword evidence="2 6" id="KW-0862">Zinc</keyword>
<evidence type="ECO:0000313" key="8">
    <source>
        <dbReference type="Proteomes" id="UP000067523"/>
    </source>
</evidence>
<dbReference type="EMBL" id="CP013655">
    <property type="protein sequence ID" value="ALS37028.1"/>
    <property type="molecule type" value="Genomic_DNA"/>
</dbReference>
<dbReference type="CDD" id="cd00498">
    <property type="entry name" value="Hsp33"/>
    <property type="match status" value="1"/>
</dbReference>
<dbReference type="InterPro" id="IPR016154">
    <property type="entry name" value="Heat_shock_Hsp33_C"/>
</dbReference>
<sequence length="298" mass="32224">MEDYLVKALCYEGSIRAYAVCATNTISEAQKRHDTWSSSTAALGRTMVGALLLGATLKGEDKLTVKVQGNGPAGSIVVDSDGSGNTKGYIKNPHVSLTLNESGKIDVRGAVGTEGIFTVIKDLGLKETFSGQTPIVSGEIGEDFTYFMAVSEQIPSAIGLSVLVDTDESVKAAGGFMIQVMPGADEKTIDFIEQRLQEVPMISRLIDEGESPEGILERLLGKDEIEILEKMPVQFNCNCSKEKFGTAIIAVGLDEINAMIEEDHGAEAVCQFCGNKYHYSEEDLIELRDEAIKNTREK</sequence>
<dbReference type="Pfam" id="PF01430">
    <property type="entry name" value="HSP33"/>
    <property type="match status" value="1"/>
</dbReference>